<evidence type="ECO:0000313" key="1">
    <source>
        <dbReference type="EMBL" id="SPJ27467.1"/>
    </source>
</evidence>
<dbReference type="AlphaFoldDB" id="A0A2R8C4Y1"/>
<proteinExistence type="predicted"/>
<name>A0A2R8C4Y1_9RHOB</name>
<gene>
    <name evidence="1" type="ORF">TRM7615_00956</name>
</gene>
<keyword evidence="2" id="KW-1185">Reference proteome</keyword>
<dbReference type="EMBL" id="ONZG01000002">
    <property type="protein sequence ID" value="SPJ27467.1"/>
    <property type="molecule type" value="Genomic_DNA"/>
</dbReference>
<evidence type="ECO:0000313" key="2">
    <source>
        <dbReference type="Proteomes" id="UP000244898"/>
    </source>
</evidence>
<protein>
    <submittedName>
        <fullName evidence="1">Uncharacterized protein</fullName>
    </submittedName>
</protein>
<reference evidence="2" key="1">
    <citation type="submission" date="2018-03" db="EMBL/GenBank/DDBJ databases">
        <authorList>
            <person name="Rodrigo-Torres L."/>
            <person name="Arahal R. D."/>
            <person name="Lucena T."/>
        </authorList>
    </citation>
    <scope>NUCLEOTIDE SEQUENCE [LARGE SCALE GENOMIC DNA]</scope>
    <source>
        <strain evidence="2">CECT 7615</strain>
    </source>
</reference>
<organism evidence="1 2">
    <name type="scientific">Falsiruegeria mediterranea M17</name>
    <dbReference type="NCBI Taxonomy" id="1200281"/>
    <lineage>
        <taxon>Bacteria</taxon>
        <taxon>Pseudomonadati</taxon>
        <taxon>Pseudomonadota</taxon>
        <taxon>Alphaproteobacteria</taxon>
        <taxon>Rhodobacterales</taxon>
        <taxon>Roseobacteraceae</taxon>
        <taxon>Falsiruegeria</taxon>
    </lineage>
</organism>
<sequence length="51" mass="5844">MLGHLPKKRELKQKSAAILQLRHKFCCKREKTSYIETESITCAGNTLLAVR</sequence>
<dbReference type="Proteomes" id="UP000244898">
    <property type="component" value="Unassembled WGS sequence"/>
</dbReference>
<accession>A0A2R8C4Y1</accession>